<dbReference type="EMBL" id="JACHMQ010000001">
    <property type="protein sequence ID" value="MBB6398217.1"/>
    <property type="molecule type" value="Genomic_DNA"/>
</dbReference>
<evidence type="ECO:0000313" key="2">
    <source>
        <dbReference type="Proteomes" id="UP000546324"/>
    </source>
</evidence>
<comment type="caution">
    <text evidence="1">The sequence shown here is derived from an EMBL/GenBank/DDBJ whole genome shotgun (WGS) entry which is preliminary data.</text>
</comment>
<gene>
    <name evidence="1" type="ORF">BKA00_005131</name>
</gene>
<dbReference type="AlphaFoldDB" id="A0A7X0G2J3"/>
<reference evidence="1 2" key="1">
    <citation type="submission" date="2020-08" db="EMBL/GenBank/DDBJ databases">
        <title>Sequencing the genomes of 1000 actinobacteria strains.</title>
        <authorList>
            <person name="Klenk H.-P."/>
        </authorList>
    </citation>
    <scope>NUCLEOTIDE SEQUENCE [LARGE SCALE GENOMIC DNA]</scope>
    <source>
        <strain evidence="1 2">DSM 43675</strain>
    </source>
</reference>
<evidence type="ECO:0000313" key="1">
    <source>
        <dbReference type="EMBL" id="MBB6398217.1"/>
    </source>
</evidence>
<protein>
    <submittedName>
        <fullName evidence="1">Uncharacterized protein</fullName>
    </submittedName>
</protein>
<keyword evidence="2" id="KW-1185">Reference proteome</keyword>
<sequence>MNPSIPGGPGEDGSKGAAFTTTLGNLLRGQKLAVENVGALRVRVAKEPEAPGVEVECRRRASDGDRWWFVQGGVWMCEADSPVNAVVLVKAALGTEAGG</sequence>
<name>A0A7X0G2J3_9ACTN</name>
<organism evidence="1 2">
    <name type="scientific">Actinomadura coerulea</name>
    <dbReference type="NCBI Taxonomy" id="46159"/>
    <lineage>
        <taxon>Bacteria</taxon>
        <taxon>Bacillati</taxon>
        <taxon>Actinomycetota</taxon>
        <taxon>Actinomycetes</taxon>
        <taxon>Streptosporangiales</taxon>
        <taxon>Thermomonosporaceae</taxon>
        <taxon>Actinomadura</taxon>
    </lineage>
</organism>
<proteinExistence type="predicted"/>
<dbReference type="Proteomes" id="UP000546324">
    <property type="component" value="Unassembled WGS sequence"/>
</dbReference>
<accession>A0A7X0G2J3</accession>
<dbReference type="RefSeq" id="WP_185028991.1">
    <property type="nucleotide sequence ID" value="NZ_JACHMQ010000001.1"/>
</dbReference>